<protein>
    <submittedName>
        <fullName evidence="1">Uncharacterized protein</fullName>
    </submittedName>
</protein>
<reference evidence="1" key="1">
    <citation type="submission" date="2014-11" db="EMBL/GenBank/DDBJ databases">
        <authorList>
            <person name="Amaro Gonzalez C."/>
        </authorList>
    </citation>
    <scope>NUCLEOTIDE SEQUENCE</scope>
</reference>
<dbReference type="AlphaFoldDB" id="A0A0E9QT81"/>
<reference evidence="1" key="2">
    <citation type="journal article" date="2015" name="Fish Shellfish Immunol.">
        <title>Early steps in the European eel (Anguilla anguilla)-Vibrio vulnificus interaction in the gills: Role of the RtxA13 toxin.</title>
        <authorList>
            <person name="Callol A."/>
            <person name="Pajuelo D."/>
            <person name="Ebbesson L."/>
            <person name="Teles M."/>
            <person name="MacKenzie S."/>
            <person name="Amaro C."/>
        </authorList>
    </citation>
    <scope>NUCLEOTIDE SEQUENCE</scope>
</reference>
<accession>A0A0E9QT81</accession>
<proteinExistence type="predicted"/>
<sequence>MREQGLMNTIIGGASVSCQSLHSSQ</sequence>
<dbReference type="EMBL" id="GBXM01089112">
    <property type="protein sequence ID" value="JAH19465.1"/>
    <property type="molecule type" value="Transcribed_RNA"/>
</dbReference>
<evidence type="ECO:0000313" key="1">
    <source>
        <dbReference type="EMBL" id="JAH19465.1"/>
    </source>
</evidence>
<dbReference type="PROSITE" id="PS51257">
    <property type="entry name" value="PROKAR_LIPOPROTEIN"/>
    <property type="match status" value="1"/>
</dbReference>
<organism evidence="1">
    <name type="scientific">Anguilla anguilla</name>
    <name type="common">European freshwater eel</name>
    <name type="synonym">Muraena anguilla</name>
    <dbReference type="NCBI Taxonomy" id="7936"/>
    <lineage>
        <taxon>Eukaryota</taxon>
        <taxon>Metazoa</taxon>
        <taxon>Chordata</taxon>
        <taxon>Craniata</taxon>
        <taxon>Vertebrata</taxon>
        <taxon>Euteleostomi</taxon>
        <taxon>Actinopterygii</taxon>
        <taxon>Neopterygii</taxon>
        <taxon>Teleostei</taxon>
        <taxon>Anguilliformes</taxon>
        <taxon>Anguillidae</taxon>
        <taxon>Anguilla</taxon>
    </lineage>
</organism>
<name>A0A0E9QT81_ANGAN</name>